<dbReference type="InterPro" id="IPR007838">
    <property type="entry name" value="Cell_div_ZapA-like"/>
</dbReference>
<dbReference type="KEGG" id="acae:HYG86_13460"/>
<evidence type="ECO:0000256" key="7">
    <source>
        <dbReference type="ARBA" id="ARBA00024910"/>
    </source>
</evidence>
<comment type="function">
    <text evidence="7">Activator of cell division through the inhibition of FtsZ GTPase activity, therefore promoting FtsZ assembly into bundles of protofilaments necessary for the formation of the division Z ring. It is recruited early at mid-cell but it is not essential for cell division.</text>
</comment>
<dbReference type="Gene3D" id="6.10.250.790">
    <property type="match status" value="1"/>
</dbReference>
<evidence type="ECO:0000256" key="4">
    <source>
        <dbReference type="ARBA" id="ARBA00022618"/>
    </source>
</evidence>
<dbReference type="Pfam" id="PF05164">
    <property type="entry name" value="ZapA"/>
    <property type="match status" value="1"/>
</dbReference>
<dbReference type="PANTHER" id="PTHR34981:SF1">
    <property type="entry name" value="CELL DIVISION PROTEIN ZAPA"/>
    <property type="match status" value="1"/>
</dbReference>
<comment type="subcellular location">
    <subcellularLocation>
        <location evidence="1">Cytoplasm</location>
    </subcellularLocation>
</comment>
<comment type="subunit">
    <text evidence="8">Homodimer. Interacts with FtsZ.</text>
</comment>
<evidence type="ECO:0000256" key="1">
    <source>
        <dbReference type="ARBA" id="ARBA00004496"/>
    </source>
</evidence>
<keyword evidence="3" id="KW-0963">Cytoplasm</keyword>
<dbReference type="AlphaFoldDB" id="A0A7G9WAJ3"/>
<dbReference type="GO" id="GO:0030428">
    <property type="term" value="C:cell septum"/>
    <property type="evidence" value="ECO:0007669"/>
    <property type="project" value="TreeGrafter"/>
</dbReference>
<keyword evidence="6" id="KW-0131">Cell cycle</keyword>
<name>A0A7G9WAJ3_ALKCA</name>
<keyword evidence="11" id="KW-1185">Reference proteome</keyword>
<dbReference type="GO" id="GO:0005829">
    <property type="term" value="C:cytosol"/>
    <property type="evidence" value="ECO:0007669"/>
    <property type="project" value="TreeGrafter"/>
</dbReference>
<evidence type="ECO:0000313" key="11">
    <source>
        <dbReference type="Proteomes" id="UP000516160"/>
    </source>
</evidence>
<evidence type="ECO:0000256" key="2">
    <source>
        <dbReference type="ARBA" id="ARBA00015195"/>
    </source>
</evidence>
<gene>
    <name evidence="10" type="primary">zapA</name>
    <name evidence="10" type="ORF">HYG86_13460</name>
</gene>
<dbReference type="SUPFAM" id="SSF102829">
    <property type="entry name" value="Cell division protein ZapA-like"/>
    <property type="match status" value="1"/>
</dbReference>
<dbReference type="InterPro" id="IPR036192">
    <property type="entry name" value="Cell_div_ZapA-like_sf"/>
</dbReference>
<evidence type="ECO:0000313" key="10">
    <source>
        <dbReference type="EMBL" id="QNO15705.1"/>
    </source>
</evidence>
<protein>
    <recommendedName>
        <fullName evidence="2">Cell division protein ZapA</fullName>
    </recommendedName>
    <alternativeName>
        <fullName evidence="9">Z ring-associated protein ZapA</fullName>
    </alternativeName>
</protein>
<dbReference type="Proteomes" id="UP000516160">
    <property type="component" value="Chromosome"/>
</dbReference>
<evidence type="ECO:0000256" key="6">
    <source>
        <dbReference type="ARBA" id="ARBA00023306"/>
    </source>
</evidence>
<dbReference type="RefSeq" id="WP_213166113.1">
    <property type="nucleotide sequence ID" value="NZ_CP058559.1"/>
</dbReference>
<proteinExistence type="predicted"/>
<evidence type="ECO:0000256" key="9">
    <source>
        <dbReference type="ARBA" id="ARBA00033158"/>
    </source>
</evidence>
<evidence type="ECO:0000256" key="3">
    <source>
        <dbReference type="ARBA" id="ARBA00022490"/>
    </source>
</evidence>
<organism evidence="10 11">
    <name type="scientific">Alkalicella caledoniensis</name>
    <dbReference type="NCBI Taxonomy" id="2731377"/>
    <lineage>
        <taxon>Bacteria</taxon>
        <taxon>Bacillati</taxon>
        <taxon>Bacillota</taxon>
        <taxon>Clostridia</taxon>
        <taxon>Eubacteriales</taxon>
        <taxon>Proteinivoracaceae</taxon>
        <taxon>Alkalicella</taxon>
    </lineage>
</organism>
<evidence type="ECO:0000256" key="8">
    <source>
        <dbReference type="ARBA" id="ARBA00026068"/>
    </source>
</evidence>
<evidence type="ECO:0000256" key="5">
    <source>
        <dbReference type="ARBA" id="ARBA00023210"/>
    </source>
</evidence>
<dbReference type="PANTHER" id="PTHR34981">
    <property type="entry name" value="CELL DIVISION PROTEIN ZAPA"/>
    <property type="match status" value="1"/>
</dbReference>
<keyword evidence="5" id="KW-0717">Septation</keyword>
<dbReference type="InterPro" id="IPR053712">
    <property type="entry name" value="Bac_CellDiv_Activator"/>
</dbReference>
<reference evidence="10 11" key="1">
    <citation type="submission" date="2020-07" db="EMBL/GenBank/DDBJ databases">
        <title>Alkalicella. sp. LB2 genome.</title>
        <authorList>
            <person name="Postec A."/>
            <person name="Quemeneur M."/>
        </authorList>
    </citation>
    <scope>NUCLEOTIDE SEQUENCE [LARGE SCALE GENOMIC DNA]</scope>
    <source>
        <strain evidence="10 11">LB2</strain>
    </source>
</reference>
<dbReference type="GO" id="GO:0000917">
    <property type="term" value="P:division septum assembly"/>
    <property type="evidence" value="ECO:0007669"/>
    <property type="project" value="UniProtKB-KW"/>
</dbReference>
<dbReference type="EMBL" id="CP058559">
    <property type="protein sequence ID" value="QNO15705.1"/>
    <property type="molecule type" value="Genomic_DNA"/>
</dbReference>
<dbReference type="GO" id="GO:0032153">
    <property type="term" value="C:cell division site"/>
    <property type="evidence" value="ECO:0007669"/>
    <property type="project" value="TreeGrafter"/>
</dbReference>
<dbReference type="GO" id="GO:0043093">
    <property type="term" value="P:FtsZ-dependent cytokinesis"/>
    <property type="evidence" value="ECO:0007669"/>
    <property type="project" value="TreeGrafter"/>
</dbReference>
<dbReference type="GO" id="GO:0000921">
    <property type="term" value="P:septin ring assembly"/>
    <property type="evidence" value="ECO:0007669"/>
    <property type="project" value="TreeGrafter"/>
</dbReference>
<accession>A0A7G9WAJ3</accession>
<sequence>MGKTKDNRVTVRIYGEDHVLKGNSSPEHMIQMANFVDRQMASIKEKNPRLSSTKVAIMACLMLADQHHKLKEECNQLYNMLVEYEEERGAKK</sequence>
<keyword evidence="4 10" id="KW-0132">Cell division</keyword>